<organism evidence="3 4">
    <name type="scientific">Nonomuraea longicatena</name>
    <dbReference type="NCBI Taxonomy" id="83682"/>
    <lineage>
        <taxon>Bacteria</taxon>
        <taxon>Bacillati</taxon>
        <taxon>Actinomycetota</taxon>
        <taxon>Actinomycetes</taxon>
        <taxon>Streptosporangiales</taxon>
        <taxon>Streptosporangiaceae</taxon>
        <taxon>Nonomuraea</taxon>
    </lineage>
</organism>
<evidence type="ECO:0000313" key="4">
    <source>
        <dbReference type="Proteomes" id="UP001501578"/>
    </source>
</evidence>
<sequence>MSQRLKAVTVALAMGAGAVALAPAASASTNPTISSVDISPGSPIVVRHHPVTATFTFTTKGAGKAELQLRAPGDVGVGGQVDLRPSPHGEWTRWTGTKSFDSKDAGRWNFLVVATGEGESSKSGSFEVRSQKVLDTRIAGFDASPEPVERGDRLNFTGSLEGEGWDGLSGEKVAILFRGEHSSRWEYVTSDVTGRHGRFHASATAYRSGSWKAVFEGSNGLRGSSSDPDWVRVDDHEPPTPEPPGKDDSRVIKFNASPEPIKRGRTLTFRAKLQVDDSGSWEGHRGKVRLLFKAKGASHWKYVKSTWSNYSGNIWTKAKATKSGQWKFVYNGDAGHYGDHSNRDYVHVKRR</sequence>
<evidence type="ECO:0000313" key="3">
    <source>
        <dbReference type="EMBL" id="GAA0913453.1"/>
    </source>
</evidence>
<protein>
    <submittedName>
        <fullName evidence="3">Uncharacterized protein</fullName>
    </submittedName>
</protein>
<keyword evidence="4" id="KW-1185">Reference proteome</keyword>
<evidence type="ECO:0000256" key="1">
    <source>
        <dbReference type="SAM" id="MobiDB-lite"/>
    </source>
</evidence>
<feature type="region of interest" description="Disordered" evidence="1">
    <location>
        <begin position="219"/>
        <end position="251"/>
    </location>
</feature>
<name>A0ABN1NP66_9ACTN</name>
<accession>A0ABN1NP66</accession>
<evidence type="ECO:0000256" key="2">
    <source>
        <dbReference type="SAM" id="SignalP"/>
    </source>
</evidence>
<keyword evidence="2" id="KW-0732">Signal</keyword>
<dbReference type="RefSeq" id="WP_343948046.1">
    <property type="nucleotide sequence ID" value="NZ_BAAAHQ010000001.1"/>
</dbReference>
<comment type="caution">
    <text evidence="3">The sequence shown here is derived from an EMBL/GenBank/DDBJ whole genome shotgun (WGS) entry which is preliminary data.</text>
</comment>
<proteinExistence type="predicted"/>
<gene>
    <name evidence="3" type="ORF">GCM10009560_05590</name>
</gene>
<feature type="signal peptide" evidence="2">
    <location>
        <begin position="1"/>
        <end position="27"/>
    </location>
</feature>
<feature type="compositionally biased region" description="Basic and acidic residues" evidence="1">
    <location>
        <begin position="229"/>
        <end position="251"/>
    </location>
</feature>
<dbReference type="EMBL" id="BAAAHQ010000001">
    <property type="protein sequence ID" value="GAA0913453.1"/>
    <property type="molecule type" value="Genomic_DNA"/>
</dbReference>
<reference evidence="3 4" key="1">
    <citation type="journal article" date="2019" name="Int. J. Syst. Evol. Microbiol.">
        <title>The Global Catalogue of Microorganisms (GCM) 10K type strain sequencing project: providing services to taxonomists for standard genome sequencing and annotation.</title>
        <authorList>
            <consortium name="The Broad Institute Genomics Platform"/>
            <consortium name="The Broad Institute Genome Sequencing Center for Infectious Disease"/>
            <person name="Wu L."/>
            <person name="Ma J."/>
        </authorList>
    </citation>
    <scope>NUCLEOTIDE SEQUENCE [LARGE SCALE GENOMIC DNA]</scope>
    <source>
        <strain evidence="3 4">JCM 11136</strain>
    </source>
</reference>
<dbReference type="Proteomes" id="UP001501578">
    <property type="component" value="Unassembled WGS sequence"/>
</dbReference>
<feature type="chain" id="PRO_5045943196" evidence="2">
    <location>
        <begin position="28"/>
        <end position="351"/>
    </location>
</feature>